<evidence type="ECO:0000259" key="12">
    <source>
        <dbReference type="PROSITE" id="PS50240"/>
    </source>
</evidence>
<dbReference type="InterPro" id="IPR013320">
    <property type="entry name" value="ConA-like_dom_sf"/>
</dbReference>
<dbReference type="InterPro" id="IPR051560">
    <property type="entry name" value="MAM_domain-containing"/>
</dbReference>
<dbReference type="SUPFAM" id="SSF49899">
    <property type="entry name" value="Concanavalin A-like lectins/glucanases"/>
    <property type="match status" value="6"/>
</dbReference>
<feature type="domain" description="SRCR" evidence="13">
    <location>
        <begin position="39"/>
        <end position="143"/>
    </location>
</feature>
<dbReference type="PROSITE" id="PS50240">
    <property type="entry name" value="TRYPSIN_DOM"/>
    <property type="match status" value="1"/>
</dbReference>
<dbReference type="Gene3D" id="4.10.400.10">
    <property type="entry name" value="Low-density Lipoprotein Receptor"/>
    <property type="match status" value="5"/>
</dbReference>
<dbReference type="SMART" id="SM00020">
    <property type="entry name" value="Tryp_SPc"/>
    <property type="match status" value="1"/>
</dbReference>
<dbReference type="SUPFAM" id="SSF50494">
    <property type="entry name" value="Trypsin-like serine proteases"/>
    <property type="match status" value="1"/>
</dbReference>
<dbReference type="InterPro" id="IPR036055">
    <property type="entry name" value="LDL_receptor-like_sf"/>
</dbReference>
<feature type="domain" description="MAM" evidence="11">
    <location>
        <begin position="304"/>
        <end position="457"/>
    </location>
</feature>
<dbReference type="CDD" id="cd06263">
    <property type="entry name" value="MAM"/>
    <property type="match status" value="2"/>
</dbReference>
<keyword evidence="4" id="KW-0732">Signal</keyword>
<dbReference type="InterPro" id="IPR043504">
    <property type="entry name" value="Peptidase_S1_PA_chymotrypsin"/>
</dbReference>
<dbReference type="InterPro" id="IPR002172">
    <property type="entry name" value="LDrepeatLR_classA_rpt"/>
</dbReference>
<dbReference type="InterPro" id="IPR001190">
    <property type="entry name" value="SRCR"/>
</dbReference>
<feature type="domain" description="Peptidase S1" evidence="12">
    <location>
        <begin position="1762"/>
        <end position="1986"/>
    </location>
</feature>
<dbReference type="Gene3D" id="2.40.10.10">
    <property type="entry name" value="Trypsin-like serine proteases"/>
    <property type="match status" value="1"/>
</dbReference>
<dbReference type="Gene3D" id="3.10.250.10">
    <property type="entry name" value="SRCR-like domain"/>
    <property type="match status" value="1"/>
</dbReference>
<dbReference type="SMART" id="SM00202">
    <property type="entry name" value="SR"/>
    <property type="match status" value="1"/>
</dbReference>
<gene>
    <name evidence="14" type="ORF">OCTVUL_1B003028</name>
</gene>
<feature type="disulfide bond" evidence="9">
    <location>
        <begin position="1633"/>
        <end position="1651"/>
    </location>
</feature>
<dbReference type="PANTHER" id="PTHR23282">
    <property type="entry name" value="APICAL ENDOSOMAL GLYCOPROTEIN PRECURSOR"/>
    <property type="match status" value="1"/>
</dbReference>
<feature type="disulfide bond" evidence="9">
    <location>
        <begin position="1078"/>
        <end position="1090"/>
    </location>
</feature>
<feature type="domain" description="SRCR" evidence="13">
    <location>
        <begin position="1485"/>
        <end position="1602"/>
    </location>
</feature>
<feature type="domain" description="MAM" evidence="11">
    <location>
        <begin position="625"/>
        <end position="773"/>
    </location>
</feature>
<evidence type="ECO:0000256" key="5">
    <source>
        <dbReference type="ARBA" id="ARBA00022801"/>
    </source>
</evidence>
<dbReference type="SMART" id="SM00137">
    <property type="entry name" value="MAM"/>
    <property type="match status" value="3"/>
</dbReference>
<dbReference type="GO" id="GO:0004252">
    <property type="term" value="F:serine-type endopeptidase activity"/>
    <property type="evidence" value="ECO:0007669"/>
    <property type="project" value="InterPro"/>
</dbReference>
<protein>
    <submittedName>
        <fullName evidence="14">And LDL-receptor class A domain-containing 2-like</fullName>
    </submittedName>
</protein>
<feature type="domain" description="MAM" evidence="11">
    <location>
        <begin position="140"/>
        <end position="300"/>
    </location>
</feature>
<dbReference type="InterPro" id="IPR000998">
    <property type="entry name" value="MAM_dom"/>
</dbReference>
<dbReference type="PRINTS" id="PR00261">
    <property type="entry name" value="LDLRECEPTOR"/>
</dbReference>
<dbReference type="CDD" id="cd00190">
    <property type="entry name" value="Tryp_SPc"/>
    <property type="match status" value="1"/>
</dbReference>
<dbReference type="FunFam" id="2.40.10.10:FF:000146">
    <property type="entry name" value="Serine protease 53"/>
    <property type="match status" value="1"/>
</dbReference>
<dbReference type="Pfam" id="PF00089">
    <property type="entry name" value="Trypsin"/>
    <property type="match status" value="1"/>
</dbReference>
<evidence type="ECO:0000259" key="13">
    <source>
        <dbReference type="PROSITE" id="PS50287"/>
    </source>
</evidence>
<evidence type="ECO:0000256" key="2">
    <source>
        <dbReference type="ARBA" id="ARBA00022525"/>
    </source>
</evidence>
<feature type="disulfide bond" evidence="9">
    <location>
        <begin position="1278"/>
        <end position="1293"/>
    </location>
</feature>
<feature type="disulfide bond" evidence="9">
    <location>
        <begin position="1626"/>
        <end position="1638"/>
    </location>
</feature>
<dbReference type="SUPFAM" id="SSF56487">
    <property type="entry name" value="SRCR-like"/>
    <property type="match status" value="2"/>
</dbReference>
<evidence type="ECO:0000256" key="6">
    <source>
        <dbReference type="ARBA" id="ARBA00022825"/>
    </source>
</evidence>
<dbReference type="EMBL" id="OX597816">
    <property type="protein sequence ID" value="CAI9719523.1"/>
    <property type="molecule type" value="Genomic_DNA"/>
</dbReference>
<dbReference type="GO" id="GO:0005576">
    <property type="term" value="C:extracellular region"/>
    <property type="evidence" value="ECO:0007669"/>
    <property type="project" value="UniProtKB-SubCell"/>
</dbReference>
<dbReference type="Pfam" id="PF00057">
    <property type="entry name" value="Ldl_recept_a"/>
    <property type="match status" value="2"/>
</dbReference>
<dbReference type="InterPro" id="IPR009003">
    <property type="entry name" value="Peptidase_S1_PA"/>
</dbReference>
<feature type="disulfide bond" evidence="9">
    <location>
        <begin position="1463"/>
        <end position="1478"/>
    </location>
</feature>
<accession>A0AA36ANS5</accession>
<keyword evidence="2" id="KW-0964">Secreted</keyword>
<keyword evidence="6" id="KW-0720">Serine protease</keyword>
<dbReference type="CDD" id="cd00112">
    <property type="entry name" value="LDLa"/>
    <property type="match status" value="4"/>
</dbReference>
<evidence type="ECO:0000313" key="15">
    <source>
        <dbReference type="Proteomes" id="UP001162480"/>
    </source>
</evidence>
<keyword evidence="7" id="KW-0865">Zymogen</keyword>
<dbReference type="Proteomes" id="UP001162480">
    <property type="component" value="Chromosome 3"/>
</dbReference>
<evidence type="ECO:0000256" key="10">
    <source>
        <dbReference type="PROSITE-ProRule" id="PRU00196"/>
    </source>
</evidence>
<dbReference type="PROSITE" id="PS50068">
    <property type="entry name" value="LDLRA_2"/>
    <property type="match status" value="5"/>
</dbReference>
<evidence type="ECO:0000256" key="4">
    <source>
        <dbReference type="ARBA" id="ARBA00022729"/>
    </source>
</evidence>
<evidence type="ECO:0000256" key="8">
    <source>
        <dbReference type="ARBA" id="ARBA00023157"/>
    </source>
</evidence>
<comment type="subcellular location">
    <subcellularLocation>
        <location evidence="1">Secreted</location>
    </subcellularLocation>
</comment>
<evidence type="ECO:0000259" key="11">
    <source>
        <dbReference type="PROSITE" id="PS50060"/>
    </source>
</evidence>
<feature type="disulfide bond" evidence="9">
    <location>
        <begin position="1645"/>
        <end position="1660"/>
    </location>
</feature>
<dbReference type="Pfam" id="PF00530">
    <property type="entry name" value="SRCR"/>
    <property type="match status" value="1"/>
</dbReference>
<evidence type="ECO:0000256" key="9">
    <source>
        <dbReference type="PROSITE-ProRule" id="PRU00124"/>
    </source>
</evidence>
<organism evidence="14 15">
    <name type="scientific">Octopus vulgaris</name>
    <name type="common">Common octopus</name>
    <dbReference type="NCBI Taxonomy" id="6645"/>
    <lineage>
        <taxon>Eukaryota</taxon>
        <taxon>Metazoa</taxon>
        <taxon>Spiralia</taxon>
        <taxon>Lophotrochozoa</taxon>
        <taxon>Mollusca</taxon>
        <taxon>Cephalopoda</taxon>
        <taxon>Coleoidea</taxon>
        <taxon>Octopodiformes</taxon>
        <taxon>Octopoda</taxon>
        <taxon>Incirrata</taxon>
        <taxon>Octopodidae</taxon>
        <taxon>Octopus</taxon>
    </lineage>
</organism>
<dbReference type="GO" id="GO:0016020">
    <property type="term" value="C:membrane"/>
    <property type="evidence" value="ECO:0007669"/>
    <property type="project" value="InterPro"/>
</dbReference>
<dbReference type="InterPro" id="IPR001254">
    <property type="entry name" value="Trypsin_dom"/>
</dbReference>
<dbReference type="PROSITE" id="PS50287">
    <property type="entry name" value="SRCR_2"/>
    <property type="match status" value="2"/>
</dbReference>
<feature type="disulfide bond" evidence="9">
    <location>
        <begin position="1608"/>
        <end position="1623"/>
    </location>
</feature>
<keyword evidence="3" id="KW-0645">Protease</keyword>
<proteinExistence type="predicted"/>
<dbReference type="Pfam" id="PF00629">
    <property type="entry name" value="MAM"/>
    <property type="match status" value="7"/>
</dbReference>
<feature type="domain" description="MAM" evidence="11">
    <location>
        <begin position="462"/>
        <end position="623"/>
    </location>
</feature>
<comment type="caution">
    <text evidence="10">Lacks conserved residue(s) required for the propagation of feature annotation.</text>
</comment>
<dbReference type="PROSITE" id="PS01209">
    <property type="entry name" value="LDLRA_1"/>
    <property type="match status" value="1"/>
</dbReference>
<feature type="disulfide bond" evidence="10">
    <location>
        <begin position="104"/>
        <end position="114"/>
    </location>
</feature>
<feature type="domain" description="MAM" evidence="11">
    <location>
        <begin position="1297"/>
        <end position="1440"/>
    </location>
</feature>
<keyword evidence="8 10" id="KW-1015">Disulfide bond</keyword>
<feature type="disulfide bond" evidence="9">
    <location>
        <begin position="1085"/>
        <end position="1103"/>
    </location>
</feature>
<dbReference type="SMART" id="SM00192">
    <property type="entry name" value="LDLa"/>
    <property type="match status" value="5"/>
</dbReference>
<sequence length="1987" mass="225016">MRHKLILVQMMKMKTYPCLSRNTYLTLFVFAALTVFGHAHLNGDIAIENDGLVKVYTNDQWTAICVSGDFTVQSQVLCRSFGQQFSFYYSSSAYLLGTFRGLECRGDENSLSACTDFYFSSYPCSYNKLHVQCQNNSTKAFCPFDNDICGMIIEGTNYKWIRVSPQASSGLSAQSVPKSDHTTESYKGKYMLVSATGFPGQKTTLRTKPFSGNLGSVSFYLHMSGRNMGSLNISVRTNNSSKKSIGSISGNQGTGWKHQCLPVNEGYGNHEIIFEAIQGNGFDSDIALDDVTLSENSCSSHWNVSCDFASGTCGYNIQNKEYVSSGWRLLITGKYNYSTSENYLLFSSGYNSEIRHSIKSPMIDIPNEKMKLEFLYNMPGTKAQELQVRFVEDELKPWFYKTPYFWQDSGDHGTEWQYGCMDLPSTRGRIVFTGIAENSYSTLGLDDLVIDKGNCRTGITNYKCTFDNPLLCEYEITCMNPNEYTWRRKKGSTPTSYTGPDGDNSQKRNGHYMYAEASYGNFNETTSLRFPVSKDAKGRQLKFDYHMYGSHVGQLYVVFITSQSSNEEIVWMMKGNKGEYWLKACVPIKNDISEIIFVAVKGYSYQGDIAIDNTVIEEKGCPGPFDCDFQNGICKYSIASYYGFGWYIRHDYSYESNTNNYLYIYSRTDTENSEVYIQSPQADVKENSSVTFKYLMRGPMKEFALFTYDSYSSKELLWSSNFNDIPEFITACVDFPNSTTFGLNFQGTVNANSYWDGYIYLDEIEVHNETCKLGLTYHFCKFKEVHLCNFQVKCPENTRYNWSQGSSSDYREIPYLHRYSNDRHYYMYVDSINGKPEDVTHLSFPNVEPPAGHSLFFDYYLQQGAGKLQIEIETAKGKELVFEEVSVAPSFAWLSGCVQVTNEDTDIEFIATHGYGMGQYIGLTNVGFLEEECQDRNISCGFTEGTCQYGNLNYYSKWERINSRNDTDLTDGFYMQTTLSYYHESTLASPTENITNSCVQIRYKIINKNCKLAIYNAFNNTILSMVSDDTTPWGIAQVYIQQEITKLVFQAQSVSYGVCGVLLDYVYIRENNCPQLDCPAGTRKCKSNYCYSESKVCDRTNDCSDGSDEMNCPDSISCDFATKYYCGYKIAYGWVPVLNNGTSFFDVPGSMQIIGTKGKMLSPMETLADSCVNIKFTTAFALTGNFSVILHQKNPNGNNSHHLAWNEYFFSQRDGTYEGQFQLPAGTSFLTFIADIKTGGMAINSVNIYNGTCPELNCPKYSHNCLDNSKCINEKNLCNNYENCITGSDEANCSKYFSCGFEDTDMCGCKSHPENAWGISTGMFGNIPSIDNSEGTYEGQYIMSNYSKESKFTVPQIEIEETFCFNFHYMFYGNGTVSVYDNDTYLMSLSKFDYDMWRGVNITLSGGIHNIHFAYSKEGNSTSGAIALDSVSIIPGRCLYKRCEENWYPCNNNATCYSFSEKCDGMDHCPNGEDEYNCSGVKQEFKLTYGRNLWSGRVEKLYGSDYIPVCKSYLSDDIVNDICSELGANGTTTQTSIKTYMTGNYYYYYYNYYGYQRWDLYNCDGRCQCDTTYVTCSNTSCENGEVRCPPGRNETNFTNVCIRKESMCNGEIDCEGGTDEKNCASCAIGHWQCKNLKCIKQELRCDGKKDCDDDSDEFYCFTYINNTILVSHNGSYENICEDNLNSEKIANHLCSSVGRSNGTFGNSIEGYGVKFTQNPSDSNMGLIPGFKANSFEKCKYMVLECSKEVCGTRKRDLFEPIVQNGHNALQGEWPWVVELLRGTRFVCTASLISRYYVLTAAHCIENNYYGYSVRTGSIKRGEGKLYKVTQVLIHDEYGHFVKGYDLALLYIESGIILTDDVQPICLPEKPASIDKVYYVTGWGRNEKDESVYTLQEIKNEIVEYQNCRKYFSAITKAVICGNNKEFYSPICFGDSGGPFQTQNDHGQWEVQGVSSFVAIDCRYTVSYPAGFSAVYSGIEWIKKYVHV</sequence>
<dbReference type="Gene3D" id="2.60.120.200">
    <property type="match status" value="6"/>
</dbReference>
<dbReference type="InterPro" id="IPR036772">
    <property type="entry name" value="SRCR-like_dom_sf"/>
</dbReference>
<dbReference type="SUPFAM" id="SSF57424">
    <property type="entry name" value="LDL receptor-like module"/>
    <property type="match status" value="4"/>
</dbReference>
<reference evidence="14" key="1">
    <citation type="submission" date="2023-08" db="EMBL/GenBank/DDBJ databases">
        <authorList>
            <person name="Alioto T."/>
            <person name="Alioto T."/>
            <person name="Gomez Garrido J."/>
        </authorList>
    </citation>
    <scope>NUCLEOTIDE SEQUENCE</scope>
</reference>
<evidence type="ECO:0000256" key="1">
    <source>
        <dbReference type="ARBA" id="ARBA00004613"/>
    </source>
</evidence>
<evidence type="ECO:0000313" key="14">
    <source>
        <dbReference type="EMBL" id="CAI9719523.1"/>
    </source>
</evidence>
<dbReference type="PANTHER" id="PTHR23282:SF101">
    <property type="entry name" value="MAM DOMAIN-CONTAINING PROTEIN"/>
    <property type="match status" value="1"/>
</dbReference>
<dbReference type="PROSITE" id="PS00134">
    <property type="entry name" value="TRYPSIN_HIS"/>
    <property type="match status" value="1"/>
</dbReference>
<dbReference type="GO" id="GO:0006508">
    <property type="term" value="P:proteolysis"/>
    <property type="evidence" value="ECO:0007669"/>
    <property type="project" value="UniProtKB-KW"/>
</dbReference>
<feature type="disulfide bond" evidence="9">
    <location>
        <begin position="1097"/>
        <end position="1112"/>
    </location>
</feature>
<name>A0AA36ANS5_OCTVU</name>
<dbReference type="InterPro" id="IPR018114">
    <property type="entry name" value="TRYPSIN_HIS"/>
</dbReference>
<dbReference type="InterPro" id="IPR023415">
    <property type="entry name" value="LDLR_class-A_CS"/>
</dbReference>
<keyword evidence="5" id="KW-0378">Hydrolase</keyword>
<dbReference type="PROSITE" id="PS50060">
    <property type="entry name" value="MAM_2"/>
    <property type="match status" value="6"/>
</dbReference>
<feature type="domain" description="MAM" evidence="11">
    <location>
        <begin position="778"/>
        <end position="935"/>
    </location>
</feature>
<evidence type="ECO:0000256" key="7">
    <source>
        <dbReference type="ARBA" id="ARBA00023145"/>
    </source>
</evidence>
<keyword evidence="15" id="KW-1185">Reference proteome</keyword>
<evidence type="ECO:0000256" key="3">
    <source>
        <dbReference type="ARBA" id="ARBA00022670"/>
    </source>
</evidence>